<comment type="caution">
    <text evidence="6">The sequence shown here is derived from an EMBL/GenBank/DDBJ whole genome shotgun (WGS) entry which is preliminary data.</text>
</comment>
<dbReference type="PROSITE" id="PS50405">
    <property type="entry name" value="GST_CTER"/>
    <property type="match status" value="1"/>
</dbReference>
<dbReference type="AlphaFoldDB" id="A0A814BDU3"/>
<name>A0A814BDU3_ADIRI</name>
<dbReference type="SFLD" id="SFLDG01205">
    <property type="entry name" value="AMPS.1"/>
    <property type="match status" value="1"/>
</dbReference>
<keyword evidence="8" id="KW-1185">Reference proteome</keyword>
<dbReference type="SUPFAM" id="SSF47616">
    <property type="entry name" value="GST C-terminal domain-like"/>
    <property type="match status" value="1"/>
</dbReference>
<dbReference type="OrthoDB" id="414243at2759"/>
<dbReference type="EC" id="2.5.1.18" evidence="1"/>
<comment type="catalytic activity">
    <reaction evidence="3">
        <text>RX + glutathione = an S-substituted glutathione + a halide anion + H(+)</text>
        <dbReference type="Rhea" id="RHEA:16437"/>
        <dbReference type="ChEBI" id="CHEBI:15378"/>
        <dbReference type="ChEBI" id="CHEBI:16042"/>
        <dbReference type="ChEBI" id="CHEBI:17792"/>
        <dbReference type="ChEBI" id="CHEBI:57925"/>
        <dbReference type="ChEBI" id="CHEBI:90779"/>
        <dbReference type="EC" id="2.5.1.18"/>
    </reaction>
</comment>
<dbReference type="InterPro" id="IPR010987">
    <property type="entry name" value="Glutathione-S-Trfase_C-like"/>
</dbReference>
<dbReference type="GO" id="GO:0006749">
    <property type="term" value="P:glutathione metabolic process"/>
    <property type="evidence" value="ECO:0007669"/>
    <property type="project" value="TreeGrafter"/>
</dbReference>
<organism evidence="6 8">
    <name type="scientific">Adineta ricciae</name>
    <name type="common">Rotifer</name>
    <dbReference type="NCBI Taxonomy" id="249248"/>
    <lineage>
        <taxon>Eukaryota</taxon>
        <taxon>Metazoa</taxon>
        <taxon>Spiralia</taxon>
        <taxon>Gnathifera</taxon>
        <taxon>Rotifera</taxon>
        <taxon>Eurotatoria</taxon>
        <taxon>Bdelloidea</taxon>
        <taxon>Adinetida</taxon>
        <taxon>Adinetidae</taxon>
        <taxon>Adineta</taxon>
    </lineage>
</organism>
<dbReference type="InterPro" id="IPR040079">
    <property type="entry name" value="Glutathione_S-Trfase"/>
</dbReference>
<dbReference type="PANTHER" id="PTHR11571">
    <property type="entry name" value="GLUTATHIONE S-TRANSFERASE"/>
    <property type="match status" value="1"/>
</dbReference>
<evidence type="ECO:0000313" key="7">
    <source>
        <dbReference type="EMBL" id="CAF1077404.1"/>
    </source>
</evidence>
<evidence type="ECO:0000256" key="3">
    <source>
        <dbReference type="ARBA" id="ARBA00047960"/>
    </source>
</evidence>
<dbReference type="SUPFAM" id="SSF52833">
    <property type="entry name" value="Thioredoxin-like"/>
    <property type="match status" value="1"/>
</dbReference>
<dbReference type="Proteomes" id="UP000663852">
    <property type="component" value="Unassembled WGS sequence"/>
</dbReference>
<dbReference type="EMBL" id="CAJNOR010000472">
    <property type="protein sequence ID" value="CAF0924672.1"/>
    <property type="molecule type" value="Genomic_DNA"/>
</dbReference>
<dbReference type="SFLD" id="SFLDS00019">
    <property type="entry name" value="Glutathione_Transferase_(cytos"/>
    <property type="match status" value="1"/>
</dbReference>
<protein>
    <recommendedName>
        <fullName evidence="1">glutathione transferase</fullName>
        <ecNumber evidence="1">2.5.1.18</ecNumber>
    </recommendedName>
</protein>
<evidence type="ECO:0000256" key="1">
    <source>
        <dbReference type="ARBA" id="ARBA00012452"/>
    </source>
</evidence>
<feature type="domain" description="GST N-terminal" evidence="4">
    <location>
        <begin position="4"/>
        <end position="82"/>
    </location>
</feature>
<reference evidence="6" key="1">
    <citation type="submission" date="2021-02" db="EMBL/GenBank/DDBJ databases">
        <authorList>
            <person name="Nowell W R."/>
        </authorList>
    </citation>
    <scope>NUCLEOTIDE SEQUENCE</scope>
</reference>
<evidence type="ECO:0000313" key="8">
    <source>
        <dbReference type="Proteomes" id="UP000663828"/>
    </source>
</evidence>
<dbReference type="InterPro" id="IPR036282">
    <property type="entry name" value="Glutathione-S-Trfase_C_sf"/>
</dbReference>
<evidence type="ECO:0000256" key="2">
    <source>
        <dbReference type="ARBA" id="ARBA00022679"/>
    </source>
</evidence>
<keyword evidence="2" id="KW-0808">Transferase</keyword>
<dbReference type="SFLD" id="SFLDG00363">
    <property type="entry name" value="AMPS_(cytGST):_Alpha-__Mu-__Pi"/>
    <property type="match status" value="1"/>
</dbReference>
<dbReference type="CDD" id="cd03192">
    <property type="entry name" value="GST_C_Sigma_like"/>
    <property type="match status" value="1"/>
</dbReference>
<evidence type="ECO:0000259" key="5">
    <source>
        <dbReference type="PROSITE" id="PS50405"/>
    </source>
</evidence>
<dbReference type="InterPro" id="IPR050213">
    <property type="entry name" value="GST_superfamily"/>
</dbReference>
<dbReference type="PANTHER" id="PTHR11571:SF224">
    <property type="entry name" value="HEMATOPOIETIC PROSTAGLANDIN D SYNTHASE"/>
    <property type="match status" value="1"/>
</dbReference>
<dbReference type="PROSITE" id="PS50404">
    <property type="entry name" value="GST_NTER"/>
    <property type="match status" value="1"/>
</dbReference>
<accession>A0A814BDU3</accession>
<dbReference type="InterPro" id="IPR004046">
    <property type="entry name" value="GST_C"/>
</dbReference>
<dbReference type="Proteomes" id="UP000663828">
    <property type="component" value="Unassembled WGS sequence"/>
</dbReference>
<dbReference type="Pfam" id="PF14497">
    <property type="entry name" value="GST_C_3"/>
    <property type="match status" value="1"/>
</dbReference>
<dbReference type="Gene3D" id="1.20.1050.130">
    <property type="match status" value="1"/>
</dbReference>
<dbReference type="InterPro" id="IPR036249">
    <property type="entry name" value="Thioredoxin-like_sf"/>
</dbReference>
<feature type="domain" description="GST C-terminal" evidence="5">
    <location>
        <begin position="84"/>
        <end position="210"/>
    </location>
</feature>
<sequence length="210" mass="24362">MANNTLKLYYFNLQARAELIRLIFAAAGRPWNDVRFENKEWPQYKPKMILGQCPVLELPDGTQIPQSLTISRYVARENGLAGKDNLESAKIDAVADTQRDLNDVFHSKILFEKDQTKKAEEIKRFTDGDLFKHVNRLMILKNAYSRDIKYFVGSNLSWADLYVYLSIERIIKSIPNMKNSLDAHFKPTLDMVNSNSNIRKYLNERPVTPF</sequence>
<dbReference type="CDD" id="cd03039">
    <property type="entry name" value="GST_N_Sigma_like"/>
    <property type="match status" value="1"/>
</dbReference>
<dbReference type="GO" id="GO:0004364">
    <property type="term" value="F:glutathione transferase activity"/>
    <property type="evidence" value="ECO:0007669"/>
    <property type="project" value="UniProtKB-EC"/>
</dbReference>
<gene>
    <name evidence="7" type="ORF">EDS130_LOCUS18768</name>
    <name evidence="6" type="ORF">XAT740_LOCUS9234</name>
</gene>
<dbReference type="EMBL" id="CAJNOJ010000088">
    <property type="protein sequence ID" value="CAF1077404.1"/>
    <property type="molecule type" value="Genomic_DNA"/>
</dbReference>
<proteinExistence type="predicted"/>
<evidence type="ECO:0000259" key="4">
    <source>
        <dbReference type="PROSITE" id="PS50404"/>
    </source>
</evidence>
<dbReference type="InterPro" id="IPR004045">
    <property type="entry name" value="Glutathione_S-Trfase_N"/>
</dbReference>
<evidence type="ECO:0000313" key="6">
    <source>
        <dbReference type="EMBL" id="CAF0924672.1"/>
    </source>
</evidence>
<dbReference type="Pfam" id="PF02798">
    <property type="entry name" value="GST_N"/>
    <property type="match status" value="1"/>
</dbReference>